<evidence type="ECO:0000313" key="2">
    <source>
        <dbReference type="EMBL" id="HGT82382.1"/>
    </source>
</evidence>
<dbReference type="InterPro" id="IPR050114">
    <property type="entry name" value="UPF0173_UPF0282_UlaG_hydrolase"/>
</dbReference>
<reference evidence="2" key="1">
    <citation type="journal article" date="2020" name="mSystems">
        <title>Genome- and Community-Level Interaction Insights into Carbon Utilization and Element Cycling Functions of Hydrothermarchaeota in Hydrothermal Sediment.</title>
        <authorList>
            <person name="Zhou Z."/>
            <person name="Liu Y."/>
            <person name="Xu W."/>
            <person name="Pan J."/>
            <person name="Luo Z.H."/>
            <person name="Li M."/>
        </authorList>
    </citation>
    <scope>NUCLEOTIDE SEQUENCE [LARGE SCALE GENOMIC DNA]</scope>
    <source>
        <strain evidence="2">SpSt-587</strain>
    </source>
</reference>
<dbReference type="InterPro" id="IPR036866">
    <property type="entry name" value="RibonucZ/Hydroxyglut_hydro"/>
</dbReference>
<accession>A0A7J3M001</accession>
<dbReference type="PANTHER" id="PTHR43546:SF4">
    <property type="entry name" value="UPF0282 PROTEIN MJ1629"/>
    <property type="match status" value="1"/>
</dbReference>
<name>A0A7J3M001_ARCFL</name>
<sequence length="284" mass="32653">MRVIPIAFDSMGVRSMATFVESNDVRIAIDPSVSLAPSRYGLPPHRVEIERMNEKWKEITSFVARSDVVIVTHYHYDHHNPEEVDVLSGKKILVKHPKEKINRSQMNRASYFLEKLKEKGIDFEFADGKRFEFGNTLLEFSKPVFHGANQKLGFVVEVYLSDSKNSFLFSSDVEGPIHEDQTAFILEKKPEIAFIDGPMSYMLGYRFSRDSLNKTIENLKRIVEVVETVVIDHHLLRDLNWRSAISEAISYAEQFSTKICSAAEFAGEKEDLLEARRKELYNIS</sequence>
<dbReference type="NCBIfam" id="NF003287">
    <property type="entry name" value="PRK04286.1-1"/>
    <property type="match status" value="1"/>
</dbReference>
<proteinExistence type="inferred from homology"/>
<evidence type="ECO:0000256" key="1">
    <source>
        <dbReference type="HAMAP-Rule" id="MF_01406"/>
    </source>
</evidence>
<dbReference type="InterPro" id="IPR014426">
    <property type="entry name" value="UPF0282_hydrls"/>
</dbReference>
<protein>
    <recommendedName>
        <fullName evidence="1">UPF0282 protein ENT52_01445</fullName>
    </recommendedName>
</protein>
<dbReference type="HAMAP" id="MF_01406">
    <property type="entry name" value="UPF0282"/>
    <property type="match status" value="1"/>
</dbReference>
<dbReference type="Gene3D" id="3.60.15.10">
    <property type="entry name" value="Ribonuclease Z/Hydroxyacylglutathione hydrolase-like"/>
    <property type="match status" value="1"/>
</dbReference>
<dbReference type="AlphaFoldDB" id="A0A7J3M001"/>
<comment type="caution">
    <text evidence="2">The sequence shown here is derived from an EMBL/GenBank/DDBJ whole genome shotgun (WGS) entry which is preliminary data.</text>
</comment>
<dbReference type="SUPFAM" id="SSF56281">
    <property type="entry name" value="Metallo-hydrolase/oxidoreductase"/>
    <property type="match status" value="1"/>
</dbReference>
<organism evidence="2">
    <name type="scientific">Archaeoglobus fulgidus</name>
    <dbReference type="NCBI Taxonomy" id="2234"/>
    <lineage>
        <taxon>Archaea</taxon>
        <taxon>Methanobacteriati</taxon>
        <taxon>Methanobacteriota</taxon>
        <taxon>Archaeoglobi</taxon>
        <taxon>Archaeoglobales</taxon>
        <taxon>Archaeoglobaceae</taxon>
        <taxon>Archaeoglobus</taxon>
    </lineage>
</organism>
<gene>
    <name evidence="2" type="ORF">ENT52_01445</name>
</gene>
<dbReference type="PIRSF" id="PIRSF004944">
    <property type="entry name" value="UCP004944_hydrls"/>
    <property type="match status" value="1"/>
</dbReference>
<comment type="similarity">
    <text evidence="1">Belongs to the UPF0282 family.</text>
</comment>
<dbReference type="CDD" id="cd06262">
    <property type="entry name" value="metallo-hydrolase-like_MBL-fold"/>
    <property type="match status" value="1"/>
</dbReference>
<dbReference type="EMBL" id="DSYZ01000034">
    <property type="protein sequence ID" value="HGT82382.1"/>
    <property type="molecule type" value="Genomic_DNA"/>
</dbReference>
<dbReference type="PANTHER" id="PTHR43546">
    <property type="entry name" value="UPF0173 METAL-DEPENDENT HYDROLASE MJ1163-RELATED"/>
    <property type="match status" value="1"/>
</dbReference>